<organism evidence="1 2">
    <name type="scientific">Nonomuraea montanisoli</name>
    <dbReference type="NCBI Taxonomy" id="2741721"/>
    <lineage>
        <taxon>Bacteria</taxon>
        <taxon>Bacillati</taxon>
        <taxon>Actinomycetota</taxon>
        <taxon>Actinomycetes</taxon>
        <taxon>Streptosporangiales</taxon>
        <taxon>Streptosporangiaceae</taxon>
        <taxon>Nonomuraea</taxon>
    </lineage>
</organism>
<evidence type="ECO:0000313" key="1">
    <source>
        <dbReference type="EMBL" id="NUW33412.1"/>
    </source>
</evidence>
<accession>A0A7Y6I817</accession>
<gene>
    <name evidence="1" type="ORF">HTZ77_18535</name>
</gene>
<comment type="caution">
    <text evidence="1">The sequence shown here is derived from an EMBL/GenBank/DDBJ whole genome shotgun (WGS) entry which is preliminary data.</text>
</comment>
<protein>
    <submittedName>
        <fullName evidence="1">Uncharacterized protein</fullName>
    </submittedName>
</protein>
<keyword evidence="2" id="KW-1185">Reference proteome</keyword>
<proteinExistence type="predicted"/>
<sequence length="124" mass="13686">MRPSILACPSWCQLGEHDGTPTHVRRLLHTERDGMTIAVFLSQVKEHYDRPTPSGGRAGRVHIGPPTVGVMWERDPDEYNIRTFDLAAGVAELLAPVLETLFGPNDFAAALIEAVALIEAEDRR</sequence>
<reference evidence="1 2" key="1">
    <citation type="submission" date="2020-06" db="EMBL/GenBank/DDBJ databases">
        <title>Nonomuraea sp. SMC257, a novel actinomycete isolated from soil.</title>
        <authorList>
            <person name="Chanama M."/>
        </authorList>
    </citation>
    <scope>NUCLEOTIDE SEQUENCE [LARGE SCALE GENOMIC DNA]</scope>
    <source>
        <strain evidence="1 2">SMC257</strain>
    </source>
</reference>
<dbReference type="Proteomes" id="UP000586042">
    <property type="component" value="Unassembled WGS sequence"/>
</dbReference>
<evidence type="ECO:0000313" key="2">
    <source>
        <dbReference type="Proteomes" id="UP000586042"/>
    </source>
</evidence>
<name>A0A7Y6I817_9ACTN</name>
<dbReference type="EMBL" id="JABWGN010000007">
    <property type="protein sequence ID" value="NUW33412.1"/>
    <property type="molecule type" value="Genomic_DNA"/>
</dbReference>
<dbReference type="AlphaFoldDB" id="A0A7Y6I817"/>
<dbReference type="RefSeq" id="WP_175590879.1">
    <property type="nucleotide sequence ID" value="NZ_JABWGN010000007.1"/>
</dbReference>